<sequence length="167" mass="18505">MFNATIRNNPFLISLLYWPSPALKAATRRTALPLSTALRTQDFEDLIMTLLRTCAVLAALASSGAAFADTDCTDPIAQWKPHESLRQEVEQRGWAVQRIKVDDGCYQVRATDRKGNKVKAKFSPASLKIRSLQVEFGPDADASDYIPPVQQEATIRGNGRMRKGNTP</sequence>
<evidence type="ECO:0000313" key="3">
    <source>
        <dbReference type="EMBL" id="MCS0809064.1"/>
    </source>
</evidence>
<feature type="region of interest" description="Disordered" evidence="1">
    <location>
        <begin position="143"/>
        <end position="167"/>
    </location>
</feature>
<dbReference type="EMBL" id="JANUHB010000003">
    <property type="protein sequence ID" value="MCS0809064.1"/>
    <property type="molecule type" value="Genomic_DNA"/>
</dbReference>
<dbReference type="RefSeq" id="WP_258822874.1">
    <property type="nucleotide sequence ID" value="NZ_JANUHB010000003.1"/>
</dbReference>
<evidence type="ECO:0000313" key="4">
    <source>
        <dbReference type="Proteomes" id="UP001206126"/>
    </source>
</evidence>
<dbReference type="InterPro" id="IPR025711">
    <property type="entry name" value="PepSY"/>
</dbReference>
<gene>
    <name evidence="3" type="ORF">NX774_14130</name>
</gene>
<evidence type="ECO:0000259" key="2">
    <source>
        <dbReference type="Pfam" id="PF13670"/>
    </source>
</evidence>
<keyword evidence="4" id="KW-1185">Reference proteome</keyword>
<reference evidence="3 4" key="1">
    <citation type="submission" date="2022-08" db="EMBL/GenBank/DDBJ databases">
        <title>Reclassification of Massilia species as members of the genera Telluria, Duganella, Pseudoduganella, Mokoshia gen. nov. and Zemynaea gen. nov. using orthogonal and non-orthogonal genome-based approaches.</title>
        <authorList>
            <person name="Bowman J.P."/>
        </authorList>
    </citation>
    <scope>NUCLEOTIDE SEQUENCE [LARGE SCALE GENOMIC DNA]</scope>
    <source>
        <strain evidence="3 4">JCM 31605</strain>
    </source>
</reference>
<protein>
    <submittedName>
        <fullName evidence="3">PepSY domain-containing protein</fullName>
    </submittedName>
</protein>
<proteinExistence type="predicted"/>
<feature type="domain" description="PepSY" evidence="2">
    <location>
        <begin position="54"/>
        <end position="129"/>
    </location>
</feature>
<name>A0ABT2DCM5_9BURK</name>
<accession>A0ABT2DCM5</accession>
<dbReference type="Pfam" id="PF13670">
    <property type="entry name" value="PepSY_2"/>
    <property type="match status" value="1"/>
</dbReference>
<dbReference type="Proteomes" id="UP001206126">
    <property type="component" value="Unassembled WGS sequence"/>
</dbReference>
<comment type="caution">
    <text evidence="3">The sequence shown here is derived from an EMBL/GenBank/DDBJ whole genome shotgun (WGS) entry which is preliminary data.</text>
</comment>
<organism evidence="3 4">
    <name type="scientific">Massilia agilis</name>
    <dbReference type="NCBI Taxonomy" id="1811226"/>
    <lineage>
        <taxon>Bacteria</taxon>
        <taxon>Pseudomonadati</taxon>
        <taxon>Pseudomonadota</taxon>
        <taxon>Betaproteobacteria</taxon>
        <taxon>Burkholderiales</taxon>
        <taxon>Oxalobacteraceae</taxon>
        <taxon>Telluria group</taxon>
        <taxon>Massilia</taxon>
    </lineage>
</organism>
<evidence type="ECO:0000256" key="1">
    <source>
        <dbReference type="SAM" id="MobiDB-lite"/>
    </source>
</evidence>